<dbReference type="FunFam" id="3.30.70.270:FF:000001">
    <property type="entry name" value="Diguanylate cyclase domain protein"/>
    <property type="match status" value="1"/>
</dbReference>
<name>A0A7Z8NNT6_9CELL</name>
<dbReference type="InterPro" id="IPR011990">
    <property type="entry name" value="TPR-like_helical_dom_sf"/>
</dbReference>
<accession>A0A7Z8NNT6</accession>
<dbReference type="InterPro" id="IPR050469">
    <property type="entry name" value="Diguanylate_Cyclase"/>
</dbReference>
<dbReference type="GO" id="GO:0052621">
    <property type="term" value="F:diguanylate cyclase activity"/>
    <property type="evidence" value="ECO:0007669"/>
    <property type="project" value="TreeGrafter"/>
</dbReference>
<dbReference type="GO" id="GO:0005886">
    <property type="term" value="C:plasma membrane"/>
    <property type="evidence" value="ECO:0007669"/>
    <property type="project" value="TreeGrafter"/>
</dbReference>
<dbReference type="CDD" id="cd01949">
    <property type="entry name" value="GGDEF"/>
    <property type="match status" value="1"/>
</dbReference>
<organism evidence="3 4">
    <name type="scientific">Cellulomonas hominis</name>
    <dbReference type="NCBI Taxonomy" id="156981"/>
    <lineage>
        <taxon>Bacteria</taxon>
        <taxon>Bacillati</taxon>
        <taxon>Actinomycetota</taxon>
        <taxon>Actinomycetes</taxon>
        <taxon>Micrococcales</taxon>
        <taxon>Cellulomonadaceae</taxon>
        <taxon>Cellulomonas</taxon>
    </lineage>
</organism>
<protein>
    <submittedName>
        <fullName evidence="3">GGDEF domain-containing protein</fullName>
    </submittedName>
</protein>
<feature type="domain" description="GGDEF" evidence="2">
    <location>
        <begin position="416"/>
        <end position="548"/>
    </location>
</feature>
<reference evidence="3 4" key="1">
    <citation type="submission" date="2019-05" db="EMBL/GenBank/DDBJ databases">
        <title>Genome sequence of Cellulomonas hominis strain CS1.</title>
        <authorList>
            <person name="Belmont J."/>
            <person name="Maclea K.S."/>
        </authorList>
    </citation>
    <scope>NUCLEOTIDE SEQUENCE [LARGE SCALE GENOMIC DNA]</scope>
    <source>
        <strain evidence="3 4">CS1</strain>
    </source>
</reference>
<evidence type="ECO:0000313" key="4">
    <source>
        <dbReference type="Proteomes" id="UP000308121"/>
    </source>
</evidence>
<dbReference type="SUPFAM" id="SSF55073">
    <property type="entry name" value="Nucleotide cyclase"/>
    <property type="match status" value="1"/>
</dbReference>
<evidence type="ECO:0000313" key="3">
    <source>
        <dbReference type="EMBL" id="TKR22174.1"/>
    </source>
</evidence>
<feature type="coiled-coil region" evidence="1">
    <location>
        <begin position="355"/>
        <end position="389"/>
    </location>
</feature>
<dbReference type="Gene3D" id="3.30.70.270">
    <property type="match status" value="1"/>
</dbReference>
<dbReference type="InterPro" id="IPR029787">
    <property type="entry name" value="Nucleotide_cyclase"/>
</dbReference>
<dbReference type="SMART" id="SM00267">
    <property type="entry name" value="GGDEF"/>
    <property type="match status" value="1"/>
</dbReference>
<keyword evidence="1" id="KW-0175">Coiled coil</keyword>
<dbReference type="InterPro" id="IPR000160">
    <property type="entry name" value="GGDEF_dom"/>
</dbReference>
<proteinExistence type="predicted"/>
<dbReference type="SUPFAM" id="SSF48452">
    <property type="entry name" value="TPR-like"/>
    <property type="match status" value="2"/>
</dbReference>
<dbReference type="EMBL" id="SZYE01000235">
    <property type="protein sequence ID" value="TKR22174.1"/>
    <property type="molecule type" value="Genomic_DNA"/>
</dbReference>
<dbReference type="OrthoDB" id="23692at2"/>
<evidence type="ECO:0000256" key="1">
    <source>
        <dbReference type="SAM" id="Coils"/>
    </source>
</evidence>
<gene>
    <name evidence="3" type="ORF">FA014_17860</name>
</gene>
<comment type="caution">
    <text evidence="3">The sequence shown here is derived from an EMBL/GenBank/DDBJ whole genome shotgun (WGS) entry which is preliminary data.</text>
</comment>
<dbReference type="PANTHER" id="PTHR45138:SF9">
    <property type="entry name" value="DIGUANYLATE CYCLASE DGCM-RELATED"/>
    <property type="match status" value="1"/>
</dbReference>
<dbReference type="Pfam" id="PF00990">
    <property type="entry name" value="GGDEF"/>
    <property type="match status" value="1"/>
</dbReference>
<dbReference type="AlphaFoldDB" id="A0A7Z8NNT6"/>
<dbReference type="Gene3D" id="1.25.40.10">
    <property type="entry name" value="Tetratricopeptide repeat domain"/>
    <property type="match status" value="1"/>
</dbReference>
<dbReference type="NCBIfam" id="TIGR00254">
    <property type="entry name" value="GGDEF"/>
    <property type="match status" value="1"/>
</dbReference>
<evidence type="ECO:0000259" key="2">
    <source>
        <dbReference type="PROSITE" id="PS50887"/>
    </source>
</evidence>
<dbReference type="InterPro" id="IPR043128">
    <property type="entry name" value="Rev_trsase/Diguanyl_cyclase"/>
</dbReference>
<dbReference type="Proteomes" id="UP000308121">
    <property type="component" value="Unassembled WGS sequence"/>
</dbReference>
<dbReference type="RefSeq" id="WP_154730971.1">
    <property type="nucleotide sequence ID" value="NZ_SZYE01000235.1"/>
</dbReference>
<dbReference type="PROSITE" id="PS50887">
    <property type="entry name" value="GGDEF"/>
    <property type="match status" value="1"/>
</dbReference>
<dbReference type="GO" id="GO:0043709">
    <property type="term" value="P:cell adhesion involved in single-species biofilm formation"/>
    <property type="evidence" value="ECO:0007669"/>
    <property type="project" value="TreeGrafter"/>
</dbReference>
<dbReference type="GO" id="GO:1902201">
    <property type="term" value="P:negative regulation of bacterial-type flagellum-dependent cell motility"/>
    <property type="evidence" value="ECO:0007669"/>
    <property type="project" value="TreeGrafter"/>
</dbReference>
<sequence length="550" mass="58658">MTATSIDAPAPPGAPTDWEAAVEELALLADSDAGACVRRAEDLIAESVDQRAGGAEMRLAYYAAVAHHALGEDPRALERAARAEHLARERGALVWQSRALARQGLVHHELGHTEDAVDLLTRAAELRREADDVAGTADVLTILGSVYTSMPHFAPQAAGVLTQARRLWLAAGDPDRASIALANLARTFVEASRRLVADNPRGARASARRALALALEAVDEADAAGLTRTAVDARLTAAVAHLLAGDRDAAAVVLTAAGAMLVRFPAAGLQLQLHRIRAGMLLDAGRLPEAVTEARAGMAMCDALRRPAERTELLRVLADAHEALGDPVAALAALRELHALTVRLGDAQAERRAALLGARMEVEQAERQAEAERRRSEVLEERNARLAHEAAHDGLTGLANRRTLDAELDRWTAERGAFAVALLDIDHFKRVNDTYSHQVGDAVLVRVAAALQQSLRRDDLAARYGGEEFAVLLHGLSGNRTVDVCDRLRATIADLAWDDLMPGARLTVSIGVAERHPGEPVAGLLTRADGALYRAKAAGRDRVRVADPAA</sequence>
<dbReference type="PANTHER" id="PTHR45138">
    <property type="entry name" value="REGULATORY COMPONENTS OF SENSORY TRANSDUCTION SYSTEM"/>
    <property type="match status" value="1"/>
</dbReference>